<keyword evidence="2 6" id="KW-0049">Antioxidant</keyword>
<evidence type="ECO:0000313" key="9">
    <source>
        <dbReference type="EMBL" id="SDF26703.1"/>
    </source>
</evidence>
<keyword evidence="4 6" id="KW-0676">Redox-active center</keyword>
<evidence type="ECO:0000256" key="7">
    <source>
        <dbReference type="SAM" id="MobiDB-lite"/>
    </source>
</evidence>
<feature type="active site" description="Cysteine sulfenic acid (-SOH) intermediate" evidence="5">
    <location>
        <position position="49"/>
    </location>
</feature>
<dbReference type="AlphaFoldDB" id="A0A1G7JP60"/>
<dbReference type="Gene3D" id="3.40.30.10">
    <property type="entry name" value="Glutaredoxin"/>
    <property type="match status" value="1"/>
</dbReference>
<dbReference type="FunFam" id="3.40.30.10:FF:000020">
    <property type="entry name" value="Peroxiredoxin"/>
    <property type="match status" value="1"/>
</dbReference>
<gene>
    <name evidence="9" type="ORF">SAMN05216377_104116</name>
</gene>
<dbReference type="PANTHER" id="PTHR10430">
    <property type="entry name" value="PEROXIREDOXIN"/>
    <property type="match status" value="1"/>
</dbReference>
<dbReference type="InterPro" id="IPR013740">
    <property type="entry name" value="Redoxin"/>
</dbReference>
<dbReference type="Pfam" id="PF08534">
    <property type="entry name" value="Redoxin"/>
    <property type="match status" value="1"/>
</dbReference>
<dbReference type="GO" id="GO:0042744">
    <property type="term" value="P:hydrogen peroxide catabolic process"/>
    <property type="evidence" value="ECO:0007669"/>
    <property type="project" value="TreeGrafter"/>
</dbReference>
<keyword evidence="1 6" id="KW-0575">Peroxidase</keyword>
<dbReference type="GO" id="GO:0005737">
    <property type="term" value="C:cytoplasm"/>
    <property type="evidence" value="ECO:0007669"/>
    <property type="project" value="TreeGrafter"/>
</dbReference>
<dbReference type="OrthoDB" id="9800621at2"/>
<sequence length="161" mass="16536">MALSAGDTLPEVTLTTMRDGKPTPVTSTEVLGTGTVVLFGVPGAFTPTCSDQHLPEYVLRADELKAKGVDTIACVSVNDAFVMDAWGRSRDTGDAVLMLGDGNGDLAKALGLTLDGTGMGLGLRNQRYAAVFTDGVATGVWVESSPGDVTVSSADAVLKSL</sequence>
<dbReference type="CDD" id="cd03013">
    <property type="entry name" value="PRX5_like"/>
    <property type="match status" value="1"/>
</dbReference>
<keyword evidence="3 6" id="KW-0560">Oxidoreductase</keyword>
<protein>
    <recommendedName>
        <fullName evidence="6">Glutathione-dependent peroxiredoxin</fullName>
        <ecNumber evidence="6">1.11.1.27</ecNumber>
    </recommendedName>
</protein>
<comment type="function">
    <text evidence="6">Thiol-specific peroxidase that catalyzes the reduction of hydrogen peroxide and organic hydroperoxides to water and alcohols, respectively. Plays a role in cell protection against oxidative stress by detoxifying peroxides.</text>
</comment>
<feature type="region of interest" description="Disordered" evidence="7">
    <location>
        <begin position="1"/>
        <end position="23"/>
    </location>
</feature>
<keyword evidence="10" id="KW-1185">Reference proteome</keyword>
<dbReference type="Proteomes" id="UP000198967">
    <property type="component" value="Unassembled WGS sequence"/>
</dbReference>
<dbReference type="GO" id="GO:0045454">
    <property type="term" value="P:cell redox homeostasis"/>
    <property type="evidence" value="ECO:0007669"/>
    <property type="project" value="TreeGrafter"/>
</dbReference>
<evidence type="ECO:0000256" key="1">
    <source>
        <dbReference type="ARBA" id="ARBA00022559"/>
    </source>
</evidence>
<dbReference type="InterPro" id="IPR013766">
    <property type="entry name" value="Thioredoxin_domain"/>
</dbReference>
<reference evidence="9 10" key="1">
    <citation type="submission" date="2016-10" db="EMBL/GenBank/DDBJ databases">
        <authorList>
            <person name="de Groot N.N."/>
        </authorList>
    </citation>
    <scope>NUCLEOTIDE SEQUENCE [LARGE SCALE GENOMIC DNA]</scope>
    <source>
        <strain evidence="9 10">CGMCC 4.3143</strain>
    </source>
</reference>
<evidence type="ECO:0000313" key="10">
    <source>
        <dbReference type="Proteomes" id="UP000198967"/>
    </source>
</evidence>
<proteinExistence type="inferred from homology"/>
<feature type="domain" description="Thioredoxin" evidence="8">
    <location>
        <begin position="3"/>
        <end position="161"/>
    </location>
</feature>
<dbReference type="EC" id="1.11.1.27" evidence="6"/>
<evidence type="ECO:0000256" key="2">
    <source>
        <dbReference type="ARBA" id="ARBA00022862"/>
    </source>
</evidence>
<evidence type="ECO:0000256" key="4">
    <source>
        <dbReference type="ARBA" id="ARBA00023284"/>
    </source>
</evidence>
<name>A0A1G7JP60_PSEOR</name>
<dbReference type="SUPFAM" id="SSF52833">
    <property type="entry name" value="Thioredoxin-like"/>
    <property type="match status" value="1"/>
</dbReference>
<dbReference type="EMBL" id="FNBE01000004">
    <property type="protein sequence ID" value="SDF26703.1"/>
    <property type="molecule type" value="Genomic_DNA"/>
</dbReference>
<dbReference type="GO" id="GO:0034599">
    <property type="term" value="P:cellular response to oxidative stress"/>
    <property type="evidence" value="ECO:0007669"/>
    <property type="project" value="InterPro"/>
</dbReference>
<dbReference type="PROSITE" id="PS51352">
    <property type="entry name" value="THIOREDOXIN_2"/>
    <property type="match status" value="1"/>
</dbReference>
<dbReference type="PANTHER" id="PTHR10430:SF16">
    <property type="entry name" value="PEROXIREDOXIN-5, MITOCHONDRIAL"/>
    <property type="match status" value="1"/>
</dbReference>
<evidence type="ECO:0000259" key="8">
    <source>
        <dbReference type="PROSITE" id="PS51352"/>
    </source>
</evidence>
<accession>A0A1G7JP60</accession>
<evidence type="ECO:0000256" key="3">
    <source>
        <dbReference type="ARBA" id="ARBA00023002"/>
    </source>
</evidence>
<dbReference type="GO" id="GO:0008379">
    <property type="term" value="F:thioredoxin peroxidase activity"/>
    <property type="evidence" value="ECO:0007669"/>
    <property type="project" value="InterPro"/>
</dbReference>
<dbReference type="InterPro" id="IPR036249">
    <property type="entry name" value="Thioredoxin-like_sf"/>
</dbReference>
<dbReference type="InterPro" id="IPR037944">
    <property type="entry name" value="PRX5-like"/>
</dbReference>
<comment type="catalytic activity">
    <reaction evidence="6">
        <text>a hydroperoxide + 2 glutathione = an alcohol + glutathione disulfide + H2O</text>
        <dbReference type="Rhea" id="RHEA:62632"/>
        <dbReference type="ChEBI" id="CHEBI:15377"/>
        <dbReference type="ChEBI" id="CHEBI:30879"/>
        <dbReference type="ChEBI" id="CHEBI:35924"/>
        <dbReference type="ChEBI" id="CHEBI:57925"/>
        <dbReference type="ChEBI" id="CHEBI:58297"/>
        <dbReference type="EC" id="1.11.1.27"/>
    </reaction>
</comment>
<evidence type="ECO:0000256" key="5">
    <source>
        <dbReference type="PIRSR" id="PIRSR637944-1"/>
    </source>
</evidence>
<organism evidence="9 10">
    <name type="scientific">Pseudonocardia oroxyli</name>
    <dbReference type="NCBI Taxonomy" id="366584"/>
    <lineage>
        <taxon>Bacteria</taxon>
        <taxon>Bacillati</taxon>
        <taxon>Actinomycetota</taxon>
        <taxon>Actinomycetes</taxon>
        <taxon>Pseudonocardiales</taxon>
        <taxon>Pseudonocardiaceae</taxon>
        <taxon>Pseudonocardia</taxon>
    </lineage>
</organism>
<comment type="similarity">
    <text evidence="6">Belongs to the peroxiredoxin family. Prx5 subfamily.</text>
</comment>
<evidence type="ECO:0000256" key="6">
    <source>
        <dbReference type="RuleBase" id="RU366011"/>
    </source>
</evidence>
<dbReference type="RefSeq" id="WP_093078852.1">
    <property type="nucleotide sequence ID" value="NZ_FNBE01000004.1"/>
</dbReference>
<dbReference type="STRING" id="366584.SAMN05216377_104116"/>